<dbReference type="InterPro" id="IPR019108">
    <property type="entry name" value="Caa3_assmbl_CtaG-rel"/>
</dbReference>
<evidence type="ECO:0000256" key="6">
    <source>
        <dbReference type="SAM" id="Phobius"/>
    </source>
</evidence>
<keyword evidence="5 6" id="KW-0472">Membrane</keyword>
<keyword evidence="4 6" id="KW-1133">Transmembrane helix</keyword>
<protein>
    <submittedName>
        <fullName evidence="7">Cytochrome c oxidase assembly protein</fullName>
    </submittedName>
</protein>
<evidence type="ECO:0000313" key="7">
    <source>
        <dbReference type="EMBL" id="MDP5275597.1"/>
    </source>
</evidence>
<dbReference type="Proteomes" id="UP001231941">
    <property type="component" value="Unassembled WGS sequence"/>
</dbReference>
<evidence type="ECO:0000256" key="2">
    <source>
        <dbReference type="ARBA" id="ARBA00022475"/>
    </source>
</evidence>
<evidence type="ECO:0000313" key="8">
    <source>
        <dbReference type="Proteomes" id="UP001231941"/>
    </source>
</evidence>
<feature type="transmembrane region" description="Helical" evidence="6">
    <location>
        <begin position="81"/>
        <end position="100"/>
    </location>
</feature>
<feature type="transmembrane region" description="Helical" evidence="6">
    <location>
        <begin position="184"/>
        <end position="206"/>
    </location>
</feature>
<feature type="transmembrane region" description="Helical" evidence="6">
    <location>
        <begin position="112"/>
        <end position="135"/>
    </location>
</feature>
<evidence type="ECO:0000256" key="3">
    <source>
        <dbReference type="ARBA" id="ARBA00022692"/>
    </source>
</evidence>
<proteinExistence type="predicted"/>
<feature type="transmembrane region" description="Helical" evidence="6">
    <location>
        <begin position="16"/>
        <end position="36"/>
    </location>
</feature>
<dbReference type="EMBL" id="JAVAMP010000008">
    <property type="protein sequence ID" value="MDP5275597.1"/>
    <property type="molecule type" value="Genomic_DNA"/>
</dbReference>
<evidence type="ECO:0000256" key="5">
    <source>
        <dbReference type="ARBA" id="ARBA00023136"/>
    </source>
</evidence>
<feature type="transmembrane region" description="Helical" evidence="6">
    <location>
        <begin position="147"/>
        <end position="172"/>
    </location>
</feature>
<comment type="subcellular location">
    <subcellularLocation>
        <location evidence="1">Cell membrane</location>
        <topology evidence="1">Multi-pass membrane protein</topology>
    </subcellularLocation>
</comment>
<dbReference type="Pfam" id="PF09678">
    <property type="entry name" value="Caa3_CtaG"/>
    <property type="match status" value="1"/>
</dbReference>
<reference evidence="7 8" key="1">
    <citation type="submission" date="2023-08" db="EMBL/GenBank/DDBJ databases">
        <authorList>
            <person name="Park J.-S."/>
        </authorList>
    </citation>
    <scope>NUCLEOTIDE SEQUENCE [LARGE SCALE GENOMIC DNA]</scope>
    <source>
        <strain evidence="7 8">2205SS18-9</strain>
    </source>
</reference>
<keyword evidence="3 6" id="KW-0812">Transmembrane</keyword>
<feature type="transmembrane region" description="Helical" evidence="6">
    <location>
        <begin position="48"/>
        <end position="69"/>
    </location>
</feature>
<name>A0ABT9J2E6_9BACL</name>
<gene>
    <name evidence="7" type="ORF">Q5Y73_15915</name>
</gene>
<organism evidence="7 8">
    <name type="scientific">Chengkuizengella axinellae</name>
    <dbReference type="NCBI Taxonomy" id="3064388"/>
    <lineage>
        <taxon>Bacteria</taxon>
        <taxon>Bacillati</taxon>
        <taxon>Bacillota</taxon>
        <taxon>Bacilli</taxon>
        <taxon>Bacillales</taxon>
        <taxon>Paenibacillaceae</taxon>
        <taxon>Chengkuizengella</taxon>
    </lineage>
</organism>
<comment type="caution">
    <text evidence="7">The sequence shown here is derived from an EMBL/GenBank/DDBJ whole genome shotgun (WGS) entry which is preliminary data.</text>
</comment>
<keyword evidence="8" id="KW-1185">Reference proteome</keyword>
<evidence type="ECO:0000256" key="1">
    <source>
        <dbReference type="ARBA" id="ARBA00004651"/>
    </source>
</evidence>
<sequence length="280" mass="32544">MEFMLEAGLLEWKRELFVIIVLISTIYWLITGIFNETTERQIHMKQRLYFLLGLSLFYICWGSPLYGIAHFMFSVHMLHMSLLYFLVTPLLLAGIPLHLYKVHKKFQFISKVWSKLTAPTISIVFFNGLFILYHIPIVMDTVMTTSWMYYGFHILLALASFCVWQPIVGSFLQNKLPYNKRKRYALVNTLVLLPACLLLFFSTIQYRIFTDYTAQSNMLEVCFGQNVDLNVLLGWKVLTPITDQRIGGAVMLILHKVSFLVGDRIQVQSPVIHNNKLETT</sequence>
<accession>A0ABT9J2E6</accession>
<keyword evidence="2" id="KW-1003">Cell membrane</keyword>
<dbReference type="RefSeq" id="WP_305992903.1">
    <property type="nucleotide sequence ID" value="NZ_JAVAMP010000008.1"/>
</dbReference>
<evidence type="ECO:0000256" key="4">
    <source>
        <dbReference type="ARBA" id="ARBA00022989"/>
    </source>
</evidence>